<dbReference type="STRING" id="1850517.A8708_10865"/>
<name>A0A197ZW82_9BACL</name>
<gene>
    <name evidence="1" type="ORF">A8708_10865</name>
</gene>
<evidence type="ECO:0000313" key="2">
    <source>
        <dbReference type="Proteomes" id="UP000078454"/>
    </source>
</evidence>
<sequence>MRMNIASRVDASYWLEYSEIRDEDSLILNELDHYKQVFLEEEEEETDVELKNNDFKKMISDLKSTISKV</sequence>
<accession>A0A197ZW82</accession>
<reference evidence="1 2" key="1">
    <citation type="submission" date="2016-05" db="EMBL/GenBank/DDBJ databases">
        <title>Paenibacillus sp. 1ZS3-15 nov., isolated from the rhizosphere soil.</title>
        <authorList>
            <person name="Zhang X.X."/>
            <person name="Zhang J."/>
        </authorList>
    </citation>
    <scope>NUCLEOTIDE SEQUENCE [LARGE SCALE GENOMIC DNA]</scope>
    <source>
        <strain evidence="1 2">1ZS3-15</strain>
    </source>
</reference>
<protein>
    <submittedName>
        <fullName evidence="1">Uncharacterized protein</fullName>
    </submittedName>
</protein>
<dbReference type="AlphaFoldDB" id="A0A197ZW82"/>
<proteinExistence type="predicted"/>
<comment type="caution">
    <text evidence="1">The sequence shown here is derived from an EMBL/GenBank/DDBJ whole genome shotgun (WGS) entry which is preliminary data.</text>
</comment>
<keyword evidence="2" id="KW-1185">Reference proteome</keyword>
<organism evidence="1 2">
    <name type="scientific">Paenibacillus oryzisoli</name>
    <dbReference type="NCBI Taxonomy" id="1850517"/>
    <lineage>
        <taxon>Bacteria</taxon>
        <taxon>Bacillati</taxon>
        <taxon>Bacillota</taxon>
        <taxon>Bacilli</taxon>
        <taxon>Bacillales</taxon>
        <taxon>Paenibacillaceae</taxon>
        <taxon>Paenibacillus</taxon>
    </lineage>
</organism>
<dbReference type="EMBL" id="LYPB01000095">
    <property type="protein sequence ID" value="OAS13290.1"/>
    <property type="molecule type" value="Genomic_DNA"/>
</dbReference>
<dbReference type="Proteomes" id="UP000078454">
    <property type="component" value="Unassembled WGS sequence"/>
</dbReference>
<evidence type="ECO:0000313" key="1">
    <source>
        <dbReference type="EMBL" id="OAS13290.1"/>
    </source>
</evidence>
<dbReference type="OrthoDB" id="2662568at2"/>